<proteinExistence type="predicted"/>
<dbReference type="SUPFAM" id="SSF51735">
    <property type="entry name" value="NAD(P)-binding Rossmann-fold domains"/>
    <property type="match status" value="1"/>
</dbReference>
<feature type="domain" description="Putative oxidoreductase C-terminal" evidence="3">
    <location>
        <begin position="187"/>
        <end position="465"/>
    </location>
</feature>
<dbReference type="GO" id="GO:0016491">
    <property type="term" value="F:oxidoreductase activity"/>
    <property type="evidence" value="ECO:0007669"/>
    <property type="project" value="UniProtKB-KW"/>
</dbReference>
<feature type="domain" description="Gfo/Idh/MocA-like oxidoreductase N-terminal" evidence="2">
    <location>
        <begin position="95"/>
        <end position="168"/>
    </location>
</feature>
<dbReference type="RefSeq" id="WP_162447506.1">
    <property type="nucleotide sequence ID" value="NZ_CP048222.1"/>
</dbReference>
<evidence type="ECO:0000256" key="1">
    <source>
        <dbReference type="ARBA" id="ARBA00023002"/>
    </source>
</evidence>
<organism evidence="4 5">
    <name type="scientific">Rhodocytophaga rosea</name>
    <dbReference type="NCBI Taxonomy" id="2704465"/>
    <lineage>
        <taxon>Bacteria</taxon>
        <taxon>Pseudomonadati</taxon>
        <taxon>Bacteroidota</taxon>
        <taxon>Cytophagia</taxon>
        <taxon>Cytophagales</taxon>
        <taxon>Rhodocytophagaceae</taxon>
        <taxon>Rhodocytophaga</taxon>
    </lineage>
</organism>
<keyword evidence="1" id="KW-0560">Oxidoreductase</keyword>
<evidence type="ECO:0000313" key="4">
    <source>
        <dbReference type="EMBL" id="QHT71571.1"/>
    </source>
</evidence>
<dbReference type="Pfam" id="PF01408">
    <property type="entry name" value="GFO_IDH_MocA"/>
    <property type="match status" value="1"/>
</dbReference>
<dbReference type="Gene3D" id="3.30.360.10">
    <property type="entry name" value="Dihydrodipicolinate Reductase, domain 2"/>
    <property type="match status" value="1"/>
</dbReference>
<dbReference type="EMBL" id="CP048222">
    <property type="protein sequence ID" value="QHT71571.1"/>
    <property type="molecule type" value="Genomic_DNA"/>
</dbReference>
<reference evidence="4 5" key="1">
    <citation type="submission" date="2020-01" db="EMBL/GenBank/DDBJ databases">
        <authorList>
            <person name="Kim M.K."/>
        </authorList>
    </citation>
    <scope>NUCLEOTIDE SEQUENCE [LARGE SCALE GENOMIC DNA]</scope>
    <source>
        <strain evidence="4 5">172606-1</strain>
    </source>
</reference>
<protein>
    <submittedName>
        <fullName evidence="4">Gfo/Idh/MocA family oxidoreductase</fullName>
    </submittedName>
</protein>
<keyword evidence="5" id="KW-1185">Reference proteome</keyword>
<sequence length="475" mass="53680">MNQTKHLTFAFAMSMTLAGCSTEEKKATTTSDTTSTNQAVRIITLDPGHFHAALVQKTMYSNVDSTVYVFAPEGSDVQDHLKRIDGYNSRQENPTKWKEEVYTGSDYLEKMIAQKPGNVVVISGNNLKKAEYIKKAVDAGLNVLADKPMCIDSAGFETLKQSFESAQKNNVLLYDIMTERSEITNTLQKELSQIQEIFGELQKGTPQDPAVTKESVHHFFKYVSGNPLKRPAWFMDVAQQGEGLVDVTTHLVDLVQWECFPEQVIDTKDIELLQARRWTTPMTQRQFTLITQQATFPEYLQKDVRDTVLNVYSNGEITYKIKGVHAKVSVIWNYKAPEGAGDTHFSIMKGSKANLIIRQGAEEKYVPELYIELVKGTDATAYETAATQAFSAIQTKYPGIELKKLAATKWQVLIPDKYRVGHEAHFGEVTERYLQYLEAGKLPDWEVPNMITKYYTTIQALRLAKQGKQNISIRN</sequence>
<dbReference type="InterPro" id="IPR036291">
    <property type="entry name" value="NAD(P)-bd_dom_sf"/>
</dbReference>
<dbReference type="PROSITE" id="PS51257">
    <property type="entry name" value="PROKAR_LIPOPROTEIN"/>
    <property type="match status" value="1"/>
</dbReference>
<dbReference type="InterPro" id="IPR032459">
    <property type="entry name" value="Oxidoreduct_C"/>
</dbReference>
<dbReference type="PANTHER" id="PTHR43818:SF11">
    <property type="entry name" value="BCDNA.GH03377"/>
    <property type="match status" value="1"/>
</dbReference>
<evidence type="ECO:0000313" key="5">
    <source>
        <dbReference type="Proteomes" id="UP000480178"/>
    </source>
</evidence>
<dbReference type="GO" id="GO:0000166">
    <property type="term" value="F:nucleotide binding"/>
    <property type="evidence" value="ECO:0007669"/>
    <property type="project" value="InterPro"/>
</dbReference>
<dbReference type="InterPro" id="IPR050463">
    <property type="entry name" value="Gfo/Idh/MocA_oxidrdct_glycsds"/>
</dbReference>
<dbReference type="Proteomes" id="UP000480178">
    <property type="component" value="Chromosome"/>
</dbReference>
<dbReference type="KEGG" id="rhoz:GXP67_35355"/>
<dbReference type="InterPro" id="IPR000683">
    <property type="entry name" value="Gfo/Idh/MocA-like_OxRdtase_N"/>
</dbReference>
<dbReference type="Pfam" id="PF16490">
    <property type="entry name" value="Oxidoreduct_C"/>
    <property type="match status" value="1"/>
</dbReference>
<gene>
    <name evidence="4" type="ORF">GXP67_35355</name>
</gene>
<accession>A0A6C0GTS4</accession>
<dbReference type="AlphaFoldDB" id="A0A6C0GTS4"/>
<dbReference type="Gene3D" id="3.40.50.720">
    <property type="entry name" value="NAD(P)-binding Rossmann-like Domain"/>
    <property type="match status" value="1"/>
</dbReference>
<evidence type="ECO:0000259" key="2">
    <source>
        <dbReference type="Pfam" id="PF01408"/>
    </source>
</evidence>
<evidence type="ECO:0000259" key="3">
    <source>
        <dbReference type="Pfam" id="PF16490"/>
    </source>
</evidence>
<dbReference type="PANTHER" id="PTHR43818">
    <property type="entry name" value="BCDNA.GH03377"/>
    <property type="match status" value="1"/>
</dbReference>
<name>A0A6C0GTS4_9BACT</name>